<dbReference type="GO" id="GO:0005886">
    <property type="term" value="C:plasma membrane"/>
    <property type="evidence" value="ECO:0007669"/>
    <property type="project" value="TreeGrafter"/>
</dbReference>
<dbReference type="SUPFAM" id="SSF55781">
    <property type="entry name" value="GAF domain-like"/>
    <property type="match status" value="1"/>
</dbReference>
<evidence type="ECO:0000256" key="8">
    <source>
        <dbReference type="SAM" id="Coils"/>
    </source>
</evidence>
<comment type="caution">
    <text evidence="12">The sequence shown here is derived from an EMBL/GenBank/DDBJ whole genome shotgun (WGS) entry which is preliminary data.</text>
</comment>
<feature type="transmembrane region" description="Helical" evidence="9">
    <location>
        <begin position="111"/>
        <end position="134"/>
    </location>
</feature>
<dbReference type="Gene3D" id="3.30.450.40">
    <property type="match status" value="1"/>
</dbReference>
<evidence type="ECO:0000313" key="12">
    <source>
        <dbReference type="EMBL" id="PNL61839.1"/>
    </source>
</evidence>
<dbReference type="InterPro" id="IPR042240">
    <property type="entry name" value="CHASE_sf"/>
</dbReference>
<dbReference type="InterPro" id="IPR035965">
    <property type="entry name" value="PAS-like_dom_sf"/>
</dbReference>
<evidence type="ECO:0000256" key="9">
    <source>
        <dbReference type="SAM" id="Phobius"/>
    </source>
</evidence>
<proteinExistence type="predicted"/>
<dbReference type="RefSeq" id="WP_019232377.1">
    <property type="nucleotide sequence ID" value="NZ_CAAAHR010000004.1"/>
</dbReference>
<keyword evidence="13" id="KW-1185">Reference proteome</keyword>
<organism evidence="12 13">
    <name type="scientific">Legionella anisa</name>
    <dbReference type="NCBI Taxonomy" id="28082"/>
    <lineage>
        <taxon>Bacteria</taxon>
        <taxon>Pseudomonadati</taxon>
        <taxon>Pseudomonadota</taxon>
        <taxon>Gammaproteobacteria</taxon>
        <taxon>Legionellales</taxon>
        <taxon>Legionellaceae</taxon>
        <taxon>Legionella</taxon>
    </lineage>
</organism>
<evidence type="ECO:0000256" key="5">
    <source>
        <dbReference type="ARBA" id="ARBA00022989"/>
    </source>
</evidence>
<dbReference type="InterPro" id="IPR043128">
    <property type="entry name" value="Rev_trsase/Diguanyl_cyclase"/>
</dbReference>
<dbReference type="PROSITE" id="PS50839">
    <property type="entry name" value="CHASE"/>
    <property type="match status" value="1"/>
</dbReference>
<reference evidence="12" key="1">
    <citation type="submission" date="2017-12" db="EMBL/GenBank/DDBJ databases">
        <title>FDA dAtabase for Regulatory Grade micrObial Sequences (FDA-ARGOS): Supporting development and validation of Infectious Disease Dx tests.</title>
        <authorList>
            <person name="Kerrigan L."/>
            <person name="Tallon L.J."/>
            <person name="Sadzewicz L."/>
            <person name="Sengamalay N."/>
            <person name="Ott S."/>
            <person name="Godinez A."/>
            <person name="Nagaraj S."/>
            <person name="Vavikolanu K."/>
            <person name="Vyas G."/>
            <person name="Nadendla S."/>
            <person name="Aluvathingal J."/>
            <person name="Sichtig H."/>
        </authorList>
    </citation>
    <scope>NUCLEOTIDE SEQUENCE [LARGE SCALE GENOMIC DNA]</scope>
    <source>
        <strain evidence="12">FDAARGOS_200</strain>
    </source>
</reference>
<feature type="coiled-coil region" evidence="8">
    <location>
        <begin position="620"/>
        <end position="657"/>
    </location>
</feature>
<name>A0AAX0WU66_9GAMM</name>
<evidence type="ECO:0000259" key="10">
    <source>
        <dbReference type="PROSITE" id="PS50839"/>
    </source>
</evidence>
<keyword evidence="8" id="KW-0175">Coiled coil</keyword>
<accession>A0AAX0WU66</accession>
<sequence>MDEKTYYKAFTNLTGVICFLTGLFDLFVRYFNAHLSVELPGYIFMRPATAFCFILAGSSLICLNRKFIQFSRVLSSILLLFSGVILSEHIFNVNLGIDAFFMNVFSLDFHHYPGNMASSVALSFIIIALCFLIISFHFSNYWLGLCLFGVFFTLSLGFIATTNHFIEFATHFGAGRWMKISIYTSLGLIFLSLAIISYINSKNVKHSRVSLPLITVFVILNITVLGWQFTKKNQENSLNMLLQLKVENVEDVVESYTAELASSFSRITYRWLNQQTNPESEWRADMMHYIHDQPGYRAIIWVDNKYAIRWIVPEEGNEFIKEYNLFNNPDRRGEMLKSLARNELQISTQFDLAEGDRVILLFSPMLQENHFQGFMVGILNTEVFLEDILKKMDIQGYNLSIYDASGLLYTNAPRDHKFYKGWKHSITLPLYGQNWRIVLWPSIVLHNQVITSFFPAMILIIGILIALLSGFLIHTLQFIKGNSEKLKRTQTELANARERLQGIIEGSSDLVAAIDLNYDFIAFNTMYKCEVYRIFKIDLEVGMNFRALLQKMSVENQKKAMSLWERAMKGTGFTVVESFKDKRYDGLDFEIHYNPIHDSEGKLIGVSHFAINVHQRIQNEKKLEESKVELENVVKSLEIQNKELELLKELMSFLQSSLSMDDAIEIIKNYSKRILSGTSGIVYLISSDNLNLISRVLSWGEPVSNLFLFTPKDCLSLLRHQSYYIADTTEGVLCNHIKNGEKKPISYACLPLFAQNEMLGLFYVEFGLNTDNQRLIALAQIISEQSALSIYNIKLRDVLKTQSTQDSLTGVYNRRFFEEYLQKEILKAKKHPFTFALLLIDIDYFKKVNDTYGHLVGDQVLLEFATKIRQICRQDDLISRWGGEEFMIFLRIANLDAAKSKAEAIRESIEKFSIEINQEKPISVTISIGIAFYPYDGKKVDDLISKADEALYQAKKMGRNKVVASSSMHQNKNH</sequence>
<dbReference type="SMART" id="SM00267">
    <property type="entry name" value="GGDEF"/>
    <property type="match status" value="1"/>
</dbReference>
<dbReference type="FunFam" id="3.30.70.270:FF:000001">
    <property type="entry name" value="Diguanylate cyclase domain protein"/>
    <property type="match status" value="1"/>
</dbReference>
<feature type="transmembrane region" description="Helical" evidence="9">
    <location>
        <begin position="453"/>
        <end position="479"/>
    </location>
</feature>
<dbReference type="InterPro" id="IPR050469">
    <property type="entry name" value="Diguanylate_Cyclase"/>
</dbReference>
<comment type="catalytic activity">
    <reaction evidence="7">
        <text>2 GTP = 3',3'-c-di-GMP + 2 diphosphate</text>
        <dbReference type="Rhea" id="RHEA:24898"/>
        <dbReference type="ChEBI" id="CHEBI:33019"/>
        <dbReference type="ChEBI" id="CHEBI:37565"/>
        <dbReference type="ChEBI" id="CHEBI:58805"/>
        <dbReference type="EC" id="2.7.7.65"/>
    </reaction>
</comment>
<feature type="transmembrane region" description="Helical" evidence="9">
    <location>
        <begin position="43"/>
        <end position="63"/>
    </location>
</feature>
<keyword evidence="6 9" id="KW-0472">Membrane</keyword>
<dbReference type="GO" id="GO:0052621">
    <property type="term" value="F:diguanylate cyclase activity"/>
    <property type="evidence" value="ECO:0007669"/>
    <property type="project" value="UniProtKB-EC"/>
</dbReference>
<feature type="coiled-coil region" evidence="8">
    <location>
        <begin position="479"/>
        <end position="506"/>
    </location>
</feature>
<keyword evidence="5 9" id="KW-1133">Transmembrane helix</keyword>
<evidence type="ECO:0000256" key="1">
    <source>
        <dbReference type="ARBA" id="ARBA00001946"/>
    </source>
</evidence>
<dbReference type="GeneID" id="98065828"/>
<feature type="transmembrane region" description="Helical" evidence="9">
    <location>
        <begin position="12"/>
        <end position="31"/>
    </location>
</feature>
<evidence type="ECO:0000256" key="4">
    <source>
        <dbReference type="ARBA" id="ARBA00022692"/>
    </source>
</evidence>
<dbReference type="GO" id="GO:1902201">
    <property type="term" value="P:negative regulation of bacterial-type flagellum-dependent cell motility"/>
    <property type="evidence" value="ECO:0007669"/>
    <property type="project" value="TreeGrafter"/>
</dbReference>
<evidence type="ECO:0000256" key="3">
    <source>
        <dbReference type="ARBA" id="ARBA00012528"/>
    </source>
</evidence>
<dbReference type="PROSITE" id="PS50887">
    <property type="entry name" value="GGDEF"/>
    <property type="match status" value="1"/>
</dbReference>
<feature type="domain" description="GGDEF" evidence="11">
    <location>
        <begin position="833"/>
        <end position="967"/>
    </location>
</feature>
<dbReference type="Gene3D" id="3.30.450.20">
    <property type="entry name" value="PAS domain"/>
    <property type="match status" value="1"/>
</dbReference>
<dbReference type="CDD" id="cd01949">
    <property type="entry name" value="GGDEF"/>
    <property type="match status" value="1"/>
</dbReference>
<comment type="cofactor">
    <cofactor evidence="1">
        <name>Mg(2+)</name>
        <dbReference type="ChEBI" id="CHEBI:18420"/>
    </cofactor>
</comment>
<dbReference type="InterPro" id="IPR006189">
    <property type="entry name" value="CHASE_dom"/>
</dbReference>
<dbReference type="InterPro" id="IPR029016">
    <property type="entry name" value="GAF-like_dom_sf"/>
</dbReference>
<dbReference type="Gene3D" id="3.30.450.350">
    <property type="entry name" value="CHASE domain"/>
    <property type="match status" value="1"/>
</dbReference>
<gene>
    <name evidence="12" type="ORF">A6J39_011805</name>
</gene>
<dbReference type="PANTHER" id="PTHR45138:SF9">
    <property type="entry name" value="DIGUANYLATE CYCLASE DGCM-RELATED"/>
    <property type="match status" value="1"/>
</dbReference>
<dbReference type="SUPFAM" id="SSF55785">
    <property type="entry name" value="PYP-like sensor domain (PAS domain)"/>
    <property type="match status" value="1"/>
</dbReference>
<dbReference type="Pfam" id="PF03924">
    <property type="entry name" value="CHASE"/>
    <property type="match status" value="1"/>
</dbReference>
<evidence type="ECO:0000256" key="6">
    <source>
        <dbReference type="ARBA" id="ARBA00023136"/>
    </source>
</evidence>
<feature type="transmembrane region" description="Helical" evidence="9">
    <location>
        <begin position="70"/>
        <end position="91"/>
    </location>
</feature>
<dbReference type="NCBIfam" id="TIGR00254">
    <property type="entry name" value="GGDEF"/>
    <property type="match status" value="1"/>
</dbReference>
<dbReference type="GO" id="GO:0007165">
    <property type="term" value="P:signal transduction"/>
    <property type="evidence" value="ECO:0007669"/>
    <property type="project" value="UniProtKB-ARBA"/>
</dbReference>
<comment type="subcellular location">
    <subcellularLocation>
        <location evidence="2">Membrane</location>
    </subcellularLocation>
</comment>
<dbReference type="Pfam" id="PF00990">
    <property type="entry name" value="GGDEF"/>
    <property type="match status" value="1"/>
</dbReference>
<dbReference type="InterPro" id="IPR029787">
    <property type="entry name" value="Nucleotide_cyclase"/>
</dbReference>
<evidence type="ECO:0000256" key="2">
    <source>
        <dbReference type="ARBA" id="ARBA00004370"/>
    </source>
</evidence>
<evidence type="ECO:0000313" key="13">
    <source>
        <dbReference type="Proteomes" id="UP000192511"/>
    </source>
</evidence>
<dbReference type="GO" id="GO:0043709">
    <property type="term" value="P:cell adhesion involved in single-species biofilm formation"/>
    <property type="evidence" value="ECO:0007669"/>
    <property type="project" value="TreeGrafter"/>
</dbReference>
<feature type="transmembrane region" description="Helical" evidence="9">
    <location>
        <begin position="180"/>
        <end position="199"/>
    </location>
</feature>
<dbReference type="SMART" id="SM01079">
    <property type="entry name" value="CHASE"/>
    <property type="match status" value="1"/>
</dbReference>
<dbReference type="EC" id="2.7.7.65" evidence="3"/>
<feature type="transmembrane region" description="Helical" evidence="9">
    <location>
        <begin position="141"/>
        <end position="160"/>
    </location>
</feature>
<dbReference type="Proteomes" id="UP000192511">
    <property type="component" value="Unassembled WGS sequence"/>
</dbReference>
<dbReference type="Gene3D" id="3.30.70.270">
    <property type="match status" value="1"/>
</dbReference>
<dbReference type="AlphaFoldDB" id="A0AAX0WU66"/>
<keyword evidence="4 9" id="KW-0812">Transmembrane</keyword>
<protein>
    <recommendedName>
        <fullName evidence="3">diguanylate cyclase</fullName>
        <ecNumber evidence="3">2.7.7.65</ecNumber>
    </recommendedName>
</protein>
<dbReference type="SUPFAM" id="SSF55073">
    <property type="entry name" value="Nucleotide cyclase"/>
    <property type="match status" value="1"/>
</dbReference>
<feature type="domain" description="CHASE" evidence="10">
    <location>
        <begin position="303"/>
        <end position="405"/>
    </location>
</feature>
<dbReference type="PANTHER" id="PTHR45138">
    <property type="entry name" value="REGULATORY COMPONENTS OF SENSORY TRANSDUCTION SYSTEM"/>
    <property type="match status" value="1"/>
</dbReference>
<evidence type="ECO:0000256" key="7">
    <source>
        <dbReference type="ARBA" id="ARBA00034247"/>
    </source>
</evidence>
<dbReference type="InterPro" id="IPR000160">
    <property type="entry name" value="GGDEF_dom"/>
</dbReference>
<dbReference type="EMBL" id="NBTX02000004">
    <property type="protein sequence ID" value="PNL61839.1"/>
    <property type="molecule type" value="Genomic_DNA"/>
</dbReference>
<evidence type="ECO:0000259" key="11">
    <source>
        <dbReference type="PROSITE" id="PS50887"/>
    </source>
</evidence>